<name>A0A0G4PEM4_PENC3</name>
<sequence>MRIYKQIPFVGTEAEDPEERTHQAVDPYEPRELIAIKAFGVSYVCRVGGTPPGVPYSRRLVESLSC</sequence>
<accession>A0A0G4PEM4</accession>
<protein>
    <submittedName>
        <fullName evidence="1">Str. FM013</fullName>
    </submittedName>
</protein>
<evidence type="ECO:0000313" key="2">
    <source>
        <dbReference type="Proteomes" id="UP000053732"/>
    </source>
</evidence>
<organism evidence="1 2">
    <name type="scientific">Penicillium camemberti (strain FM 013)</name>
    <dbReference type="NCBI Taxonomy" id="1429867"/>
    <lineage>
        <taxon>Eukaryota</taxon>
        <taxon>Fungi</taxon>
        <taxon>Dikarya</taxon>
        <taxon>Ascomycota</taxon>
        <taxon>Pezizomycotina</taxon>
        <taxon>Eurotiomycetes</taxon>
        <taxon>Eurotiomycetidae</taxon>
        <taxon>Eurotiales</taxon>
        <taxon>Aspergillaceae</taxon>
        <taxon>Penicillium</taxon>
    </lineage>
</organism>
<dbReference type="AlphaFoldDB" id="A0A0G4PEM4"/>
<dbReference type="EMBL" id="HG793145">
    <property type="protein sequence ID" value="CRL24719.1"/>
    <property type="molecule type" value="Genomic_DNA"/>
</dbReference>
<evidence type="ECO:0000313" key="1">
    <source>
        <dbReference type="EMBL" id="CRL24719.1"/>
    </source>
</evidence>
<keyword evidence="2" id="KW-1185">Reference proteome</keyword>
<reference evidence="1 2" key="1">
    <citation type="journal article" date="2014" name="Nat. Commun.">
        <title>Multiple recent horizontal transfers of a large genomic region in cheese making fungi.</title>
        <authorList>
            <person name="Cheeseman K."/>
            <person name="Ropars J."/>
            <person name="Renault P."/>
            <person name="Dupont J."/>
            <person name="Gouzy J."/>
            <person name="Branca A."/>
            <person name="Abraham A.L."/>
            <person name="Ceppi M."/>
            <person name="Conseiller E."/>
            <person name="Debuchy R."/>
            <person name="Malagnac F."/>
            <person name="Goarin A."/>
            <person name="Silar P."/>
            <person name="Lacoste S."/>
            <person name="Sallet E."/>
            <person name="Bensimon A."/>
            <person name="Giraud T."/>
            <person name="Brygoo Y."/>
        </authorList>
    </citation>
    <scope>NUCLEOTIDE SEQUENCE [LARGE SCALE GENOMIC DNA]</scope>
    <source>
        <strain evidence="2">FM 013</strain>
    </source>
</reference>
<dbReference type="Proteomes" id="UP000053732">
    <property type="component" value="Unassembled WGS sequence"/>
</dbReference>
<proteinExistence type="predicted"/>
<gene>
    <name evidence="1" type="ORF">PCAMFM013_S012g000329</name>
</gene>